<protein>
    <recommendedName>
        <fullName evidence="4">MAK10-like protein</fullName>
    </recommendedName>
</protein>
<reference evidence="2" key="2">
    <citation type="submission" date="2022-01" db="EMBL/GenBank/DDBJ databases">
        <authorList>
            <person name="Yamashiro T."/>
            <person name="Shiraishi A."/>
            <person name="Satake H."/>
            <person name="Nakayama K."/>
        </authorList>
    </citation>
    <scope>NUCLEOTIDE SEQUENCE</scope>
</reference>
<dbReference type="EMBL" id="BQNB010020026">
    <property type="protein sequence ID" value="GJT91515.1"/>
    <property type="molecule type" value="Genomic_DNA"/>
</dbReference>
<feature type="region of interest" description="Disordered" evidence="1">
    <location>
        <begin position="109"/>
        <end position="128"/>
    </location>
</feature>
<keyword evidence="3" id="KW-1185">Reference proteome</keyword>
<comment type="caution">
    <text evidence="2">The sequence shown here is derived from an EMBL/GenBank/DDBJ whole genome shotgun (WGS) entry which is preliminary data.</text>
</comment>
<evidence type="ECO:0000313" key="3">
    <source>
        <dbReference type="Proteomes" id="UP001151760"/>
    </source>
</evidence>
<evidence type="ECO:0000313" key="2">
    <source>
        <dbReference type="EMBL" id="GJT91515.1"/>
    </source>
</evidence>
<proteinExistence type="predicted"/>
<sequence>MKDTCTSLCEYATSSYYEVEKIEGLVSEFMASQDARLSKFEADFNPQQGEMTNKIDTVLKAITDQIAGTLPSDTVKNPKLGTHPSSNSKFVCTKEEDGEVMFIDIIRDDDEPQNESLNEGEGTTTEGPTVEYFDTFPTRDELTYHKKLNPREDVNGGISNFTGRIKGMHVFIGNFTYVVDFMIVEDISSIIDPRLSQVVLGRPFIEISNMTHDLLEGVVKGSAN</sequence>
<name>A0ABQ5HW25_9ASTR</name>
<dbReference type="Proteomes" id="UP001151760">
    <property type="component" value="Unassembled WGS sequence"/>
</dbReference>
<reference evidence="2" key="1">
    <citation type="journal article" date="2022" name="Int. J. Mol. Sci.">
        <title>Draft Genome of Tanacetum Coccineum: Genomic Comparison of Closely Related Tanacetum-Family Plants.</title>
        <authorList>
            <person name="Yamashiro T."/>
            <person name="Shiraishi A."/>
            <person name="Nakayama K."/>
            <person name="Satake H."/>
        </authorList>
    </citation>
    <scope>NUCLEOTIDE SEQUENCE</scope>
</reference>
<accession>A0ABQ5HW25</accession>
<evidence type="ECO:0000256" key="1">
    <source>
        <dbReference type="SAM" id="MobiDB-lite"/>
    </source>
</evidence>
<gene>
    <name evidence="2" type="ORF">Tco_1080360</name>
</gene>
<organism evidence="2 3">
    <name type="scientific">Tanacetum coccineum</name>
    <dbReference type="NCBI Taxonomy" id="301880"/>
    <lineage>
        <taxon>Eukaryota</taxon>
        <taxon>Viridiplantae</taxon>
        <taxon>Streptophyta</taxon>
        <taxon>Embryophyta</taxon>
        <taxon>Tracheophyta</taxon>
        <taxon>Spermatophyta</taxon>
        <taxon>Magnoliopsida</taxon>
        <taxon>eudicotyledons</taxon>
        <taxon>Gunneridae</taxon>
        <taxon>Pentapetalae</taxon>
        <taxon>asterids</taxon>
        <taxon>campanulids</taxon>
        <taxon>Asterales</taxon>
        <taxon>Asteraceae</taxon>
        <taxon>Asteroideae</taxon>
        <taxon>Anthemideae</taxon>
        <taxon>Anthemidinae</taxon>
        <taxon>Tanacetum</taxon>
    </lineage>
</organism>
<evidence type="ECO:0008006" key="4">
    <source>
        <dbReference type="Google" id="ProtNLM"/>
    </source>
</evidence>